<dbReference type="InterPro" id="IPR013766">
    <property type="entry name" value="Thioredoxin_domain"/>
</dbReference>
<dbReference type="Proteomes" id="UP000613075">
    <property type="component" value="Unassembled WGS sequence"/>
</dbReference>
<evidence type="ECO:0000259" key="1">
    <source>
        <dbReference type="Pfam" id="PF00085"/>
    </source>
</evidence>
<accession>A0ABR9T021</accession>
<gene>
    <name evidence="2" type="ORF">IQK56_28040</name>
</gene>
<keyword evidence="3" id="KW-1185">Reference proteome</keyword>
<proteinExistence type="predicted"/>
<evidence type="ECO:0000313" key="2">
    <source>
        <dbReference type="EMBL" id="MBE8594442.1"/>
    </source>
</evidence>
<dbReference type="Gene3D" id="3.40.30.10">
    <property type="entry name" value="Glutaredoxin"/>
    <property type="match status" value="1"/>
</dbReference>
<reference evidence="2 3" key="1">
    <citation type="submission" date="2020-10" db="EMBL/GenBank/DDBJ databases">
        <title>The draft genomes of Cyclamen pathogen Pseudomonas sp.</title>
        <authorList>
            <person name="Fujikawa T."/>
            <person name="Sawada H."/>
        </authorList>
    </citation>
    <scope>NUCLEOTIDE SEQUENCE [LARGE SCALE GENOMIC DNA]</scope>
    <source>
        <strain evidence="2 3">MAFF 301449</strain>
    </source>
</reference>
<dbReference type="CDD" id="cd02947">
    <property type="entry name" value="TRX_family"/>
    <property type="match status" value="1"/>
</dbReference>
<dbReference type="RefSeq" id="WP_150674945.1">
    <property type="nucleotide sequence ID" value="NZ_JADDUM010000275.1"/>
</dbReference>
<evidence type="ECO:0000313" key="3">
    <source>
        <dbReference type="Proteomes" id="UP000613075"/>
    </source>
</evidence>
<name>A0ABR9T021_9PSED</name>
<feature type="domain" description="Thioredoxin" evidence="1">
    <location>
        <begin position="5"/>
        <end position="103"/>
    </location>
</feature>
<dbReference type="SUPFAM" id="SSF52833">
    <property type="entry name" value="Thioredoxin-like"/>
    <property type="match status" value="1"/>
</dbReference>
<protein>
    <recommendedName>
        <fullName evidence="1">Thioredoxin domain-containing protein</fullName>
    </recommendedName>
</protein>
<organism evidence="2 3">
    <name type="scientific">Pseudomonas cyclaminis</name>
    <dbReference type="NCBI Taxonomy" id="2781239"/>
    <lineage>
        <taxon>Bacteria</taxon>
        <taxon>Pseudomonadati</taxon>
        <taxon>Pseudomonadota</taxon>
        <taxon>Gammaproteobacteria</taxon>
        <taxon>Pseudomonadales</taxon>
        <taxon>Pseudomonadaceae</taxon>
        <taxon>Pseudomonas</taxon>
    </lineage>
</organism>
<dbReference type="Pfam" id="PF00085">
    <property type="entry name" value="Thioredoxin"/>
    <property type="match status" value="1"/>
</dbReference>
<comment type="caution">
    <text evidence="2">The sequence shown here is derived from an EMBL/GenBank/DDBJ whole genome shotgun (WGS) entry which is preliminary data.</text>
</comment>
<dbReference type="EMBL" id="JADDUM010000275">
    <property type="protein sequence ID" value="MBE8594442.1"/>
    <property type="molecule type" value="Genomic_DNA"/>
</dbReference>
<dbReference type="InterPro" id="IPR036249">
    <property type="entry name" value="Thioredoxin-like_sf"/>
</dbReference>
<sequence>MSLQTVDANSFERSVLQAPIPVIVLFSDVSKNSSKNMIASLEAAAEDHGAALLVLNKAFDKDGSLEKDHTYDVQSAPTTLLFKDGKLVRTVVGFYNYSDVFKAWVDELANG</sequence>